<dbReference type="Pfam" id="PF05977">
    <property type="entry name" value="MFS_3"/>
    <property type="match status" value="1"/>
</dbReference>
<keyword evidence="6 8" id="KW-0472">Membrane</keyword>
<feature type="transmembrane region" description="Helical" evidence="8">
    <location>
        <begin position="104"/>
        <end position="123"/>
    </location>
</feature>
<dbReference type="GO" id="GO:0005886">
    <property type="term" value="C:plasma membrane"/>
    <property type="evidence" value="ECO:0007669"/>
    <property type="project" value="UniProtKB-SubCell"/>
</dbReference>
<keyword evidence="4 8" id="KW-0812">Transmembrane</keyword>
<feature type="transmembrane region" description="Helical" evidence="8">
    <location>
        <begin position="73"/>
        <end position="92"/>
    </location>
</feature>
<dbReference type="InterPro" id="IPR036259">
    <property type="entry name" value="MFS_trans_sf"/>
</dbReference>
<dbReference type="InterPro" id="IPR020846">
    <property type="entry name" value="MFS_dom"/>
</dbReference>
<evidence type="ECO:0000313" key="11">
    <source>
        <dbReference type="Proteomes" id="UP000305906"/>
    </source>
</evidence>
<dbReference type="RefSeq" id="WP_138045856.1">
    <property type="nucleotide sequence ID" value="NZ_VBZC01000015.1"/>
</dbReference>
<feature type="transmembrane region" description="Helical" evidence="8">
    <location>
        <begin position="372"/>
        <end position="397"/>
    </location>
</feature>
<organism evidence="10 11">
    <name type="scientific">Streptomyces montanus</name>
    <dbReference type="NCBI Taxonomy" id="2580423"/>
    <lineage>
        <taxon>Bacteria</taxon>
        <taxon>Bacillati</taxon>
        <taxon>Actinomycetota</taxon>
        <taxon>Actinomycetes</taxon>
        <taxon>Kitasatosporales</taxon>
        <taxon>Streptomycetaceae</taxon>
        <taxon>Streptomyces</taxon>
    </lineage>
</organism>
<dbReference type="Proteomes" id="UP000305906">
    <property type="component" value="Unassembled WGS sequence"/>
</dbReference>
<keyword evidence="5 8" id="KW-1133">Transmembrane helix</keyword>
<evidence type="ECO:0000256" key="1">
    <source>
        <dbReference type="ARBA" id="ARBA00004429"/>
    </source>
</evidence>
<feature type="transmembrane region" description="Helical" evidence="8">
    <location>
        <begin position="315"/>
        <end position="334"/>
    </location>
</feature>
<dbReference type="Gene3D" id="1.20.1250.20">
    <property type="entry name" value="MFS general substrate transporter like domains"/>
    <property type="match status" value="1"/>
</dbReference>
<dbReference type="SUPFAM" id="SSF103473">
    <property type="entry name" value="MFS general substrate transporter"/>
    <property type="match status" value="1"/>
</dbReference>
<feature type="transmembrane region" description="Helical" evidence="8">
    <location>
        <begin position="274"/>
        <end position="295"/>
    </location>
</feature>
<feature type="transmembrane region" description="Helical" evidence="8">
    <location>
        <begin position="198"/>
        <end position="221"/>
    </location>
</feature>
<keyword evidence="2" id="KW-0813">Transport</keyword>
<evidence type="ECO:0000313" key="10">
    <source>
        <dbReference type="EMBL" id="TLS45304.1"/>
    </source>
</evidence>
<comment type="caution">
    <text evidence="10">The sequence shown here is derived from an EMBL/GenBank/DDBJ whole genome shotgun (WGS) entry which is preliminary data.</text>
</comment>
<dbReference type="EMBL" id="VBZC01000015">
    <property type="protein sequence ID" value="TLS45304.1"/>
    <property type="molecule type" value="Genomic_DNA"/>
</dbReference>
<feature type="domain" description="Major facilitator superfamily (MFS) profile" evidence="9">
    <location>
        <begin position="275"/>
        <end position="466"/>
    </location>
</feature>
<evidence type="ECO:0000256" key="6">
    <source>
        <dbReference type="ARBA" id="ARBA00023136"/>
    </source>
</evidence>
<keyword evidence="11" id="KW-1185">Reference proteome</keyword>
<evidence type="ECO:0000256" key="7">
    <source>
        <dbReference type="SAM" id="MobiDB-lite"/>
    </source>
</evidence>
<dbReference type="AlphaFoldDB" id="A0A5R9FXS2"/>
<accession>A0A5R9FXS2</accession>
<dbReference type="PANTHER" id="PTHR23513:SF9">
    <property type="entry name" value="ENTEROBACTIN EXPORTER ENTS"/>
    <property type="match status" value="1"/>
</dbReference>
<evidence type="ECO:0000256" key="3">
    <source>
        <dbReference type="ARBA" id="ARBA00022475"/>
    </source>
</evidence>
<evidence type="ECO:0000256" key="4">
    <source>
        <dbReference type="ARBA" id="ARBA00022692"/>
    </source>
</evidence>
<evidence type="ECO:0000256" key="8">
    <source>
        <dbReference type="SAM" id="Phobius"/>
    </source>
</evidence>
<feature type="transmembrane region" description="Helical" evidence="8">
    <location>
        <begin position="346"/>
        <end position="366"/>
    </location>
</feature>
<evidence type="ECO:0000256" key="5">
    <source>
        <dbReference type="ARBA" id="ARBA00022989"/>
    </source>
</evidence>
<dbReference type="GO" id="GO:0022857">
    <property type="term" value="F:transmembrane transporter activity"/>
    <property type="evidence" value="ECO:0007669"/>
    <property type="project" value="InterPro"/>
</dbReference>
<comment type="subcellular location">
    <subcellularLocation>
        <location evidence="1">Cell inner membrane</location>
        <topology evidence="1">Multi-pass membrane protein</topology>
    </subcellularLocation>
</comment>
<feature type="transmembrane region" description="Helical" evidence="8">
    <location>
        <begin position="436"/>
        <end position="454"/>
    </location>
</feature>
<reference evidence="10 11" key="1">
    <citation type="submission" date="2019-05" db="EMBL/GenBank/DDBJ databases">
        <title>Streptomyces sp. NEAU-C151, a novel actinomycete isolated from soil.</title>
        <authorList>
            <person name="Han L."/>
            <person name="Jiang H."/>
        </authorList>
    </citation>
    <scope>NUCLEOTIDE SEQUENCE [LARGE SCALE GENOMIC DNA]</scope>
    <source>
        <strain evidence="10 11">NEAU-C151</strain>
    </source>
</reference>
<dbReference type="PANTHER" id="PTHR23513">
    <property type="entry name" value="INTEGRAL MEMBRANE EFFLUX PROTEIN-RELATED"/>
    <property type="match status" value="1"/>
</dbReference>
<feature type="compositionally biased region" description="Low complexity" evidence="7">
    <location>
        <begin position="7"/>
        <end position="24"/>
    </location>
</feature>
<feature type="region of interest" description="Disordered" evidence="7">
    <location>
        <begin position="1"/>
        <end position="55"/>
    </location>
</feature>
<evidence type="ECO:0000259" key="9">
    <source>
        <dbReference type="PROSITE" id="PS50850"/>
    </source>
</evidence>
<proteinExistence type="predicted"/>
<dbReference type="PROSITE" id="PS50850">
    <property type="entry name" value="MFS"/>
    <property type="match status" value="1"/>
</dbReference>
<sequence length="466" mass="48105">MYQAARTSVDTSKSSTDDSAGDSDSAGDRTGDAAAQRNEASDSASASVGSPRHGWRRWTMDTRPLRRPAYRRLWSSTVVTAVGSQLTAVAVPKQIYDITGSSAWVGYASLAGFLPLVVFALWGGAIADTMDRRKLLLVTNTGIAATSLLFWIQAVGGLDSVLVLMVLLALQQAFFGLNSPARNASIARLVPSDELPAANALGSTVMQTGLVAGPLLAGALIPVIGLAELYLIDALALCVTVWAVYRLPALPPLATAAAAGRAGRREIVAGFRYIALHKVLLLSFLADIVAMVLGMPRALFPQLAAQTYAPYGEGLALGLLFAAIPIGAVAGGLMSGTFSRARRHGLMVIAAVVAWGVAITCFGLSANLWVAVAFLAAAGVADMVSMVFRGAILLSAVTDEMRGRMQGVFTVVVAGGPRLADVLHGTAGSAFGARTAVVGGGLLVIVATLALAAATPDLRRYEGTGG</sequence>
<protein>
    <submittedName>
        <fullName evidence="10">MFS transporter</fullName>
    </submittedName>
</protein>
<name>A0A5R9FXS2_9ACTN</name>
<evidence type="ECO:0000256" key="2">
    <source>
        <dbReference type="ARBA" id="ARBA00022448"/>
    </source>
</evidence>
<gene>
    <name evidence="10" type="ORF">FE633_16275</name>
</gene>
<dbReference type="InterPro" id="IPR010290">
    <property type="entry name" value="TM_effector"/>
</dbReference>
<keyword evidence="3" id="KW-1003">Cell membrane</keyword>
<dbReference type="CDD" id="cd06173">
    <property type="entry name" value="MFS_MefA_like"/>
    <property type="match status" value="1"/>
</dbReference>